<proteinExistence type="predicted"/>
<organism evidence="1">
    <name type="scientific">Rhizophora mucronata</name>
    <name type="common">Asiatic mangrove</name>
    <dbReference type="NCBI Taxonomy" id="61149"/>
    <lineage>
        <taxon>Eukaryota</taxon>
        <taxon>Viridiplantae</taxon>
        <taxon>Streptophyta</taxon>
        <taxon>Embryophyta</taxon>
        <taxon>Tracheophyta</taxon>
        <taxon>Spermatophyta</taxon>
        <taxon>Magnoliopsida</taxon>
        <taxon>eudicotyledons</taxon>
        <taxon>Gunneridae</taxon>
        <taxon>Pentapetalae</taxon>
        <taxon>rosids</taxon>
        <taxon>fabids</taxon>
        <taxon>Malpighiales</taxon>
        <taxon>Rhizophoraceae</taxon>
        <taxon>Rhizophora</taxon>
    </lineage>
</organism>
<sequence length="52" mass="5778">MAPAASPIVTFLRRPPIQSGTNEIFINPSNGFFPINENGPFFYRLISCSYSP</sequence>
<evidence type="ECO:0000313" key="1">
    <source>
        <dbReference type="EMBL" id="MBX41786.1"/>
    </source>
</evidence>
<protein>
    <submittedName>
        <fullName evidence="1">Uncharacterized protein</fullName>
    </submittedName>
</protein>
<dbReference type="AlphaFoldDB" id="A0A2P2NH32"/>
<accession>A0A2P2NH32</accession>
<dbReference type="EMBL" id="GGEC01061302">
    <property type="protein sequence ID" value="MBX41786.1"/>
    <property type="molecule type" value="Transcribed_RNA"/>
</dbReference>
<name>A0A2P2NH32_RHIMU</name>
<reference evidence="1" key="1">
    <citation type="submission" date="2018-02" db="EMBL/GenBank/DDBJ databases">
        <title>Rhizophora mucronata_Transcriptome.</title>
        <authorList>
            <person name="Meera S.P."/>
            <person name="Sreeshan A."/>
            <person name="Augustine A."/>
        </authorList>
    </citation>
    <scope>NUCLEOTIDE SEQUENCE</scope>
    <source>
        <tissue evidence="1">Leaf</tissue>
    </source>
</reference>